<dbReference type="GO" id="GO:0016811">
    <property type="term" value="F:hydrolase activity, acting on carbon-nitrogen (but not peptide) bonds, in linear amides"/>
    <property type="evidence" value="ECO:0007669"/>
    <property type="project" value="TreeGrafter"/>
</dbReference>
<reference evidence="2 3" key="1">
    <citation type="submission" date="2018-04" db="EMBL/GenBank/DDBJ databases">
        <title>Complete genome sequences of Streptomyces lydicus strain WYEC and characterization of antagonistic properties of biological control agents.</title>
        <authorList>
            <person name="Mariita R.M."/>
            <person name="Sello J.K."/>
        </authorList>
    </citation>
    <scope>NUCLEOTIDE SEQUENCE [LARGE SCALE GENOMIC DNA]</scope>
    <source>
        <strain evidence="2 3">WYEC 108</strain>
    </source>
</reference>
<dbReference type="Gene3D" id="3.40.50.10320">
    <property type="entry name" value="LmbE-like"/>
    <property type="match status" value="1"/>
</dbReference>
<gene>
    <name evidence="2" type="ORF">DDE74_06005</name>
</gene>
<dbReference type="RefSeq" id="WP_127149734.1">
    <property type="nucleotide sequence ID" value="NZ_CP029042.1"/>
</dbReference>
<evidence type="ECO:0000313" key="3">
    <source>
        <dbReference type="Proteomes" id="UP000275579"/>
    </source>
</evidence>
<dbReference type="PANTHER" id="PTHR12993">
    <property type="entry name" value="N-ACETYLGLUCOSAMINYL-PHOSPHATIDYLINOSITOL DE-N-ACETYLASE-RELATED"/>
    <property type="match status" value="1"/>
</dbReference>
<name>A0A3S9Y6C3_9ACTN</name>
<dbReference type="PANTHER" id="PTHR12993:SF29">
    <property type="entry name" value="BLR3841 PROTEIN"/>
    <property type="match status" value="1"/>
</dbReference>
<dbReference type="AlphaFoldDB" id="A0A3S9Y6C3"/>
<dbReference type="Pfam" id="PF02585">
    <property type="entry name" value="PIG-L"/>
    <property type="match status" value="1"/>
</dbReference>
<sequence>MNSARQAAADAIDAPGTPEADWASWPALDSLPAVPLPAGPVVVVAAHPDDEVLGFGGTMAALAAHGTDVQVLSVTDGEGSHPHSTRLTAARLAAVRAAELRDALGDLGLPSLRPQRLRIPDTQVHRHETAVRHQITARLYAVNAALCVAPWTGDLHSDHEAAGRAAAAACRSSGVPLWMYPVWMWHWARPADPRVPWDSAARLLLPAGAARRKAAALGRFVSRIHPLGDGDGDAAILPPEELAHHTRPFEVVFR</sequence>
<proteinExistence type="predicted"/>
<dbReference type="InterPro" id="IPR003737">
    <property type="entry name" value="GlcNAc_PI_deacetylase-related"/>
</dbReference>
<protein>
    <submittedName>
        <fullName evidence="2">PIG-L family deacetylase</fullName>
    </submittedName>
</protein>
<dbReference type="InterPro" id="IPR024078">
    <property type="entry name" value="LmbE-like_dom_sf"/>
</dbReference>
<dbReference type="GO" id="GO:0016137">
    <property type="term" value="P:glycoside metabolic process"/>
    <property type="evidence" value="ECO:0007669"/>
    <property type="project" value="UniProtKB-ARBA"/>
</dbReference>
<keyword evidence="1" id="KW-0862">Zinc</keyword>
<accession>A0A3S9Y6C3</accession>
<dbReference type="SUPFAM" id="SSF102588">
    <property type="entry name" value="LmbE-like"/>
    <property type="match status" value="1"/>
</dbReference>
<dbReference type="EMBL" id="CP029042">
    <property type="protein sequence ID" value="AZS70556.1"/>
    <property type="molecule type" value="Genomic_DNA"/>
</dbReference>
<dbReference type="Proteomes" id="UP000275579">
    <property type="component" value="Chromosome"/>
</dbReference>
<evidence type="ECO:0000313" key="2">
    <source>
        <dbReference type="EMBL" id="AZS70556.1"/>
    </source>
</evidence>
<organism evidence="2 3">
    <name type="scientific">Streptomyces lydicus</name>
    <dbReference type="NCBI Taxonomy" id="47763"/>
    <lineage>
        <taxon>Bacteria</taxon>
        <taxon>Bacillati</taxon>
        <taxon>Actinomycetota</taxon>
        <taxon>Actinomycetes</taxon>
        <taxon>Kitasatosporales</taxon>
        <taxon>Streptomycetaceae</taxon>
        <taxon>Streptomyces</taxon>
    </lineage>
</organism>
<evidence type="ECO:0000256" key="1">
    <source>
        <dbReference type="ARBA" id="ARBA00022833"/>
    </source>
</evidence>